<name>A0A8T4C839_9ARCH</name>
<evidence type="ECO:0000256" key="8">
    <source>
        <dbReference type="ARBA" id="ARBA00023146"/>
    </source>
</evidence>
<dbReference type="InterPro" id="IPR006195">
    <property type="entry name" value="aa-tRNA-synth_II"/>
</dbReference>
<evidence type="ECO:0000256" key="6">
    <source>
        <dbReference type="ARBA" id="ARBA00022840"/>
    </source>
</evidence>
<dbReference type="AlphaFoldDB" id="A0A8T4C839"/>
<comment type="subcellular location">
    <subcellularLocation>
        <location evidence="1">Cytoplasm</location>
    </subcellularLocation>
</comment>
<evidence type="ECO:0000256" key="4">
    <source>
        <dbReference type="ARBA" id="ARBA00022598"/>
    </source>
</evidence>
<feature type="non-terminal residue" evidence="10">
    <location>
        <position position="1"/>
    </location>
</feature>
<evidence type="ECO:0000256" key="5">
    <source>
        <dbReference type="ARBA" id="ARBA00022741"/>
    </source>
</evidence>
<feature type="domain" description="Aminoacyl-transfer RNA synthetases class-II family profile" evidence="9">
    <location>
        <begin position="1"/>
        <end position="92"/>
    </location>
</feature>
<evidence type="ECO:0000256" key="7">
    <source>
        <dbReference type="ARBA" id="ARBA00022917"/>
    </source>
</evidence>
<accession>A0A8T4C839</accession>
<evidence type="ECO:0000259" key="9">
    <source>
        <dbReference type="PROSITE" id="PS50862"/>
    </source>
</evidence>
<evidence type="ECO:0000256" key="3">
    <source>
        <dbReference type="ARBA" id="ARBA00022490"/>
    </source>
</evidence>
<evidence type="ECO:0000313" key="11">
    <source>
        <dbReference type="Proteomes" id="UP000774699"/>
    </source>
</evidence>
<gene>
    <name evidence="10" type="ORF">FJY86_04740</name>
</gene>
<sequence length="92" mass="10428">KKVTKSFDLVYKGVEIGTGAQREHRLSVLEAQCAEKGIDFSKMTFYRDIFRYGAPPHGGVGLGLDRIIQRMLNLENVREAILLPRDPERLTP</sequence>
<protein>
    <submittedName>
        <fullName evidence="10">Aspartate--tRNA(Asn) ligase</fullName>
    </submittedName>
</protein>
<comment type="similarity">
    <text evidence="2">Belongs to the class-II aminoacyl-tRNA synthetase family. Type 2 subfamily.</text>
</comment>
<comment type="caution">
    <text evidence="10">The sequence shown here is derived from an EMBL/GenBank/DDBJ whole genome shotgun (WGS) entry which is preliminary data.</text>
</comment>
<dbReference type="PROSITE" id="PS50862">
    <property type="entry name" value="AA_TRNA_LIGASE_II"/>
    <property type="match status" value="1"/>
</dbReference>
<dbReference type="GO" id="GO:0005524">
    <property type="term" value="F:ATP binding"/>
    <property type="evidence" value="ECO:0007669"/>
    <property type="project" value="UniProtKB-KW"/>
</dbReference>
<dbReference type="InterPro" id="IPR002312">
    <property type="entry name" value="Asp/Asn-tRNA-synth_IIb"/>
</dbReference>
<keyword evidence="4 10" id="KW-0436">Ligase</keyword>
<proteinExistence type="inferred from homology"/>
<dbReference type="GO" id="GO:0004815">
    <property type="term" value="F:aspartate-tRNA ligase activity"/>
    <property type="evidence" value="ECO:0007669"/>
    <property type="project" value="InterPro"/>
</dbReference>
<keyword evidence="3" id="KW-0963">Cytoplasm</keyword>
<dbReference type="Gene3D" id="3.30.930.10">
    <property type="entry name" value="Bira Bifunctional Protein, Domain 2"/>
    <property type="match status" value="1"/>
</dbReference>
<dbReference type="InterPro" id="IPR004364">
    <property type="entry name" value="Aa-tRNA-synt_II"/>
</dbReference>
<keyword evidence="7" id="KW-0648">Protein biosynthesis</keyword>
<organism evidence="10 11">
    <name type="scientific">Candidatus Iainarchaeum sp</name>
    <dbReference type="NCBI Taxonomy" id="3101447"/>
    <lineage>
        <taxon>Archaea</taxon>
        <taxon>Candidatus Iainarchaeota</taxon>
        <taxon>Candidatus Iainarchaeia</taxon>
        <taxon>Candidatus Iainarchaeales</taxon>
        <taxon>Candidatus Iainarchaeaceae</taxon>
        <taxon>Candidatus Iainarchaeum</taxon>
    </lineage>
</organism>
<dbReference type="PANTHER" id="PTHR43450:SF1">
    <property type="entry name" value="ASPARTATE--TRNA LIGASE, CYTOPLASMIC"/>
    <property type="match status" value="1"/>
</dbReference>
<evidence type="ECO:0000256" key="2">
    <source>
        <dbReference type="ARBA" id="ARBA00005312"/>
    </source>
</evidence>
<keyword evidence="5" id="KW-0547">Nucleotide-binding</keyword>
<dbReference type="GO" id="GO:0006422">
    <property type="term" value="P:aspartyl-tRNA aminoacylation"/>
    <property type="evidence" value="ECO:0007669"/>
    <property type="project" value="InterPro"/>
</dbReference>
<dbReference type="Proteomes" id="UP000774699">
    <property type="component" value="Unassembled WGS sequence"/>
</dbReference>
<evidence type="ECO:0000313" key="10">
    <source>
        <dbReference type="EMBL" id="MBM3282611.1"/>
    </source>
</evidence>
<dbReference type="InterPro" id="IPR004523">
    <property type="entry name" value="Asp-tRNA_synthase_2"/>
</dbReference>
<dbReference type="GO" id="GO:0003723">
    <property type="term" value="F:RNA binding"/>
    <property type="evidence" value="ECO:0007669"/>
    <property type="project" value="TreeGrafter"/>
</dbReference>
<dbReference type="PRINTS" id="PR01042">
    <property type="entry name" value="TRNASYNTHASP"/>
</dbReference>
<dbReference type="SUPFAM" id="SSF55681">
    <property type="entry name" value="Class II aaRS and biotin synthetases"/>
    <property type="match status" value="1"/>
</dbReference>
<dbReference type="GO" id="GO:0017101">
    <property type="term" value="C:aminoacyl-tRNA synthetase multienzyme complex"/>
    <property type="evidence" value="ECO:0007669"/>
    <property type="project" value="TreeGrafter"/>
</dbReference>
<keyword evidence="8" id="KW-0030">Aminoacyl-tRNA synthetase</keyword>
<evidence type="ECO:0000256" key="1">
    <source>
        <dbReference type="ARBA" id="ARBA00004496"/>
    </source>
</evidence>
<dbReference type="InterPro" id="IPR045864">
    <property type="entry name" value="aa-tRNA-synth_II/BPL/LPL"/>
</dbReference>
<dbReference type="PANTHER" id="PTHR43450">
    <property type="entry name" value="ASPARTYL-TRNA SYNTHETASE"/>
    <property type="match status" value="1"/>
</dbReference>
<keyword evidence="6" id="KW-0067">ATP-binding</keyword>
<dbReference type="GO" id="GO:0005829">
    <property type="term" value="C:cytosol"/>
    <property type="evidence" value="ECO:0007669"/>
    <property type="project" value="TreeGrafter"/>
</dbReference>
<dbReference type="EMBL" id="VGJJ01000062">
    <property type="protein sequence ID" value="MBM3282611.1"/>
    <property type="molecule type" value="Genomic_DNA"/>
</dbReference>
<dbReference type="Pfam" id="PF00152">
    <property type="entry name" value="tRNA-synt_2"/>
    <property type="match status" value="1"/>
</dbReference>
<reference evidence="10" key="1">
    <citation type="submission" date="2019-03" db="EMBL/GenBank/DDBJ databases">
        <title>Lake Tanganyika Metagenome-Assembled Genomes (MAGs).</title>
        <authorList>
            <person name="Tran P."/>
        </authorList>
    </citation>
    <scope>NUCLEOTIDE SEQUENCE</scope>
    <source>
        <strain evidence="10">M_DeepCast_50m_m2_156</strain>
    </source>
</reference>